<dbReference type="Proteomes" id="UP001279681">
    <property type="component" value="Unassembled WGS sequence"/>
</dbReference>
<keyword evidence="8" id="KW-1185">Reference proteome</keyword>
<evidence type="ECO:0000256" key="3">
    <source>
        <dbReference type="ARBA" id="ARBA00023002"/>
    </source>
</evidence>
<comment type="caution">
    <text evidence="7">The sequence shown here is derived from an EMBL/GenBank/DDBJ whole genome shotgun (WGS) entry which is preliminary data.</text>
</comment>
<comment type="pathway">
    <text evidence="1">Porphyrin-containing compound metabolism; siroheme biosynthesis; sirohydrochlorin from precorrin-2: step 1/1.</text>
</comment>
<reference evidence="8" key="1">
    <citation type="submission" date="2023-07" db="EMBL/GenBank/DDBJ databases">
        <authorList>
            <person name="Colorado M.A."/>
            <person name="Villamil L.M."/>
            <person name="Melo J.F."/>
            <person name="Rodriguez J.A."/>
            <person name="Ruiz R.Y."/>
        </authorList>
    </citation>
    <scope>NUCLEOTIDE SEQUENCE [LARGE SCALE GENOMIC DNA]</scope>
    <source>
        <strain evidence="8">C33</strain>
    </source>
</reference>
<dbReference type="Gene3D" id="3.40.50.720">
    <property type="entry name" value="NAD(P)-binding Rossmann-like Domain"/>
    <property type="match status" value="1"/>
</dbReference>
<dbReference type="InterPro" id="IPR028161">
    <property type="entry name" value="Met8-like"/>
</dbReference>
<evidence type="ECO:0000256" key="4">
    <source>
        <dbReference type="ARBA" id="ARBA00023027"/>
    </source>
</evidence>
<keyword evidence="4" id="KW-0520">NAD</keyword>
<dbReference type="PANTHER" id="PTHR35330:SF1">
    <property type="entry name" value="SIROHEME BIOSYNTHESIS PROTEIN MET8"/>
    <property type="match status" value="1"/>
</dbReference>
<dbReference type="InterPro" id="IPR036291">
    <property type="entry name" value="NAD(P)-bd_dom_sf"/>
</dbReference>
<gene>
    <name evidence="7" type="ORF">RFV38_07880</name>
</gene>
<dbReference type="EC" id="1.3.1.76" evidence="2"/>
<evidence type="ECO:0000313" key="7">
    <source>
        <dbReference type="EMBL" id="MDX8336414.1"/>
    </source>
</evidence>
<dbReference type="InterPro" id="IPR006367">
    <property type="entry name" value="Sirohaem_synthase_N"/>
</dbReference>
<evidence type="ECO:0000256" key="5">
    <source>
        <dbReference type="ARBA" id="ARBA00023244"/>
    </source>
</evidence>
<protein>
    <recommendedName>
        <fullName evidence="2">precorrin-2 dehydrogenase</fullName>
        <ecNumber evidence="2">1.3.1.76</ecNumber>
    </recommendedName>
</protein>
<comment type="catalytic activity">
    <reaction evidence="6">
        <text>precorrin-2 + NAD(+) = sirohydrochlorin + NADH + 2 H(+)</text>
        <dbReference type="Rhea" id="RHEA:15613"/>
        <dbReference type="ChEBI" id="CHEBI:15378"/>
        <dbReference type="ChEBI" id="CHEBI:57540"/>
        <dbReference type="ChEBI" id="CHEBI:57945"/>
        <dbReference type="ChEBI" id="CHEBI:58351"/>
        <dbReference type="ChEBI" id="CHEBI:58827"/>
        <dbReference type="EC" id="1.3.1.76"/>
    </reaction>
</comment>
<dbReference type="PANTHER" id="PTHR35330">
    <property type="entry name" value="SIROHEME BIOSYNTHESIS PROTEIN MET8"/>
    <property type="match status" value="1"/>
</dbReference>
<dbReference type="RefSeq" id="WP_320313818.1">
    <property type="nucleotide sequence ID" value="NZ_JAVIKH010000009.1"/>
</dbReference>
<keyword evidence="5" id="KW-0627">Porphyrin biosynthesis</keyword>
<dbReference type="NCBIfam" id="TIGR01470">
    <property type="entry name" value="cysG_Nterm"/>
    <property type="match status" value="1"/>
</dbReference>
<proteinExistence type="predicted"/>
<name>A0ABU4WCI3_9FUSO</name>
<dbReference type="Pfam" id="PF13241">
    <property type="entry name" value="NAD_binding_7"/>
    <property type="match status" value="1"/>
</dbReference>
<accession>A0ABU4WCI3</accession>
<evidence type="ECO:0000256" key="6">
    <source>
        <dbReference type="ARBA" id="ARBA00047561"/>
    </source>
</evidence>
<evidence type="ECO:0000256" key="2">
    <source>
        <dbReference type="ARBA" id="ARBA00012400"/>
    </source>
</evidence>
<dbReference type="SUPFAM" id="SSF51735">
    <property type="entry name" value="NAD(P)-binding Rossmann-fold domains"/>
    <property type="match status" value="1"/>
</dbReference>
<keyword evidence="3" id="KW-0560">Oxidoreductase</keyword>
<evidence type="ECO:0000256" key="1">
    <source>
        <dbReference type="ARBA" id="ARBA00005010"/>
    </source>
</evidence>
<organism evidence="7 8">
    <name type="scientific">Candidatus Cetobacterium colombiensis</name>
    <dbReference type="NCBI Taxonomy" id="3073100"/>
    <lineage>
        <taxon>Bacteria</taxon>
        <taxon>Fusobacteriati</taxon>
        <taxon>Fusobacteriota</taxon>
        <taxon>Fusobacteriia</taxon>
        <taxon>Fusobacteriales</taxon>
        <taxon>Fusobacteriaceae</taxon>
        <taxon>Cetobacterium</taxon>
    </lineage>
</organism>
<dbReference type="EMBL" id="JAVIKH010000009">
    <property type="protein sequence ID" value="MDX8336414.1"/>
    <property type="molecule type" value="Genomic_DNA"/>
</dbReference>
<sequence>MENKKSFFPLFIDLTDKNCLVVGGGNIALRKVKNLVEYGAKVLVIAPAVLPEILELNVKVEKRGFEIEDINGKFLVVAATDNESLNKTIVDVCEDKNILVNNITSKTYMSARFTAHIDDENYQIAISAKGKPKESVKLKKDIIEYLKNKKD</sequence>
<evidence type="ECO:0000313" key="8">
    <source>
        <dbReference type="Proteomes" id="UP001279681"/>
    </source>
</evidence>